<sequence length="532" mass="55467">MGEMDRRRFLAAAGGLTLGALGLAALPAPPPGFVADTPATVDEARAAGWTVVTDLGAIGDGVSRPLGTRFATLEAARAVYPAATALSDELDGVAIQAAADSGARGVFYPAGTYRHSSAVVVHSGQRHLGAGSNGGVPTTRLVNSRSRGTGLDWNLAHSFRIGDIHPVAMEADRAGVGWAVRTLAPITAGTRTVRLTEPLGDAALRVGDIVNVRCDNSPVVDGEGLTYDAEQWNRVVGLSGGTVTLELPVPWTIVAAGSDPTVLAGPRLCVNAGGDYFLGIPWEIAQDVEVGRFALDSAGFSARNGVWRAWFHDLTLRCENMMGINALVLSTVERVSGTWSARMIELKHAGHSSTLRSISGTQVPMPSGSVGVPSTAIDVGEQCYDMTLSDIEVSIPAADTVQRRALEVACSGIGVQATLTHLGVGEQMTVWAVKDSNGLARPPTDVALDLVVRTRPGYARYGVVGYPSDRPSDPVGVTLALDQRTVDGPPAACAFWVATARDVHVTSITGDQTVAVWTPPGEAPTGCTSRRV</sequence>
<dbReference type="InterPro" id="IPR012334">
    <property type="entry name" value="Pectin_lyas_fold"/>
</dbReference>
<dbReference type="Gene3D" id="2.160.20.10">
    <property type="entry name" value="Single-stranded right-handed beta-helix, Pectin lyase-like"/>
    <property type="match status" value="1"/>
</dbReference>
<dbReference type="Proteomes" id="UP001385809">
    <property type="component" value="Unassembled WGS sequence"/>
</dbReference>
<name>A0ABU8MFY5_9PSEU</name>
<evidence type="ECO:0000313" key="2">
    <source>
        <dbReference type="Proteomes" id="UP001385809"/>
    </source>
</evidence>
<dbReference type="PROSITE" id="PS51318">
    <property type="entry name" value="TAT"/>
    <property type="match status" value="1"/>
</dbReference>
<reference evidence="1 2" key="1">
    <citation type="submission" date="2024-03" db="EMBL/GenBank/DDBJ databases">
        <title>Actinomycetospora sp. OC33-EN08, a novel actinomycete isolated from wild orchid (Aerides multiflora).</title>
        <authorList>
            <person name="Suriyachadkun C."/>
        </authorList>
    </citation>
    <scope>NUCLEOTIDE SEQUENCE [LARGE SCALE GENOMIC DNA]</scope>
    <source>
        <strain evidence="1 2">OC33-EN08</strain>
    </source>
</reference>
<comment type="caution">
    <text evidence="1">The sequence shown here is derived from an EMBL/GenBank/DDBJ whole genome shotgun (WGS) entry which is preliminary data.</text>
</comment>
<dbReference type="InterPro" id="IPR006311">
    <property type="entry name" value="TAT_signal"/>
</dbReference>
<evidence type="ECO:0008006" key="3">
    <source>
        <dbReference type="Google" id="ProtNLM"/>
    </source>
</evidence>
<proteinExistence type="predicted"/>
<evidence type="ECO:0000313" key="1">
    <source>
        <dbReference type="EMBL" id="MEJ2866240.1"/>
    </source>
</evidence>
<accession>A0ABU8MFY5</accession>
<keyword evidence="2" id="KW-1185">Reference proteome</keyword>
<dbReference type="EMBL" id="JBBEGN010000001">
    <property type="protein sequence ID" value="MEJ2866240.1"/>
    <property type="molecule type" value="Genomic_DNA"/>
</dbReference>
<dbReference type="RefSeq" id="WP_337692866.1">
    <property type="nucleotide sequence ID" value="NZ_JBBEGN010000001.1"/>
</dbReference>
<gene>
    <name evidence="1" type="ORF">WCD74_00595</name>
</gene>
<protein>
    <recommendedName>
        <fullName evidence="3">Pectate lyase superfamily protein domain-containing protein</fullName>
    </recommendedName>
</protein>
<organism evidence="1 2">
    <name type="scientific">Actinomycetospora aurantiaca</name>
    <dbReference type="NCBI Taxonomy" id="3129233"/>
    <lineage>
        <taxon>Bacteria</taxon>
        <taxon>Bacillati</taxon>
        <taxon>Actinomycetota</taxon>
        <taxon>Actinomycetes</taxon>
        <taxon>Pseudonocardiales</taxon>
        <taxon>Pseudonocardiaceae</taxon>
        <taxon>Actinomycetospora</taxon>
    </lineage>
</organism>